<dbReference type="PANTHER" id="PTHR10617">
    <property type="entry name" value="ELECTRON TRANSFER FLAVOPROTEIN-UBIQUINONE OXIDOREDUCTASE"/>
    <property type="match status" value="1"/>
</dbReference>
<evidence type="ECO:0000256" key="11">
    <source>
        <dbReference type="ARBA" id="ARBA00023075"/>
    </source>
</evidence>
<dbReference type="eggNOG" id="COG2440">
    <property type="taxonomic scope" value="Bacteria"/>
</dbReference>
<protein>
    <recommendedName>
        <fullName evidence="12">Electron transfer flavoprotein-ubiquinone oxidoreductase</fullName>
        <shortName evidence="12">ETF-QO</shortName>
        <ecNumber evidence="12">1.5.5.1</ecNumber>
    </recommendedName>
</protein>
<comment type="catalytic activity">
    <reaction evidence="12">
        <text>a ubiquinone + reduced [electron-transfer flavoprotein] = a ubiquinol + oxidized [electron-transfer flavoprotein] + H(+)</text>
        <dbReference type="Rhea" id="RHEA:24052"/>
        <dbReference type="Rhea" id="RHEA-COMP:9565"/>
        <dbReference type="Rhea" id="RHEA-COMP:9566"/>
        <dbReference type="Rhea" id="RHEA-COMP:10685"/>
        <dbReference type="Rhea" id="RHEA-COMP:10686"/>
        <dbReference type="ChEBI" id="CHEBI:15378"/>
        <dbReference type="ChEBI" id="CHEBI:16389"/>
        <dbReference type="ChEBI" id="CHEBI:17976"/>
        <dbReference type="ChEBI" id="CHEBI:57692"/>
        <dbReference type="ChEBI" id="CHEBI:58307"/>
        <dbReference type="EC" id="1.5.5.1"/>
    </reaction>
</comment>
<dbReference type="SUPFAM" id="SSF51905">
    <property type="entry name" value="FAD/NAD(P)-binding domain"/>
    <property type="match status" value="1"/>
</dbReference>
<name>B4SEV3_PELPB</name>
<evidence type="ECO:0000256" key="5">
    <source>
        <dbReference type="ARBA" id="ARBA00022723"/>
    </source>
</evidence>
<gene>
    <name evidence="14" type="ordered locus">Ppha_2442</name>
</gene>
<evidence type="ECO:0000256" key="8">
    <source>
        <dbReference type="ARBA" id="ARBA00023002"/>
    </source>
</evidence>
<evidence type="ECO:0000256" key="9">
    <source>
        <dbReference type="ARBA" id="ARBA00023004"/>
    </source>
</evidence>
<dbReference type="GO" id="GO:0004174">
    <property type="term" value="F:electron-transferring-flavoprotein dehydrogenase activity"/>
    <property type="evidence" value="ECO:0007669"/>
    <property type="project" value="UniProtKB-UniRule"/>
</dbReference>
<dbReference type="STRING" id="324925.Ppha_2442"/>
<dbReference type="InterPro" id="IPR017896">
    <property type="entry name" value="4Fe4S_Fe-S-bd"/>
</dbReference>
<dbReference type="SUPFAM" id="SSF54862">
    <property type="entry name" value="4Fe-4S ferredoxins"/>
    <property type="match status" value="1"/>
</dbReference>
<evidence type="ECO:0000313" key="14">
    <source>
        <dbReference type="EMBL" id="ACF44629.1"/>
    </source>
</evidence>
<dbReference type="HOGENOM" id="CLU_009667_4_1_10"/>
<dbReference type="Gene3D" id="3.50.50.60">
    <property type="entry name" value="FAD/NAD(P)-binding domain"/>
    <property type="match status" value="1"/>
</dbReference>
<keyword evidence="4 12" id="KW-0285">Flavoprotein</keyword>
<dbReference type="SUPFAM" id="SSF54373">
    <property type="entry name" value="FAD-linked reductases, C-terminal domain"/>
    <property type="match status" value="1"/>
</dbReference>
<dbReference type="PROSITE" id="PS51379">
    <property type="entry name" value="4FE4S_FER_2"/>
    <property type="match status" value="1"/>
</dbReference>
<dbReference type="OrthoDB" id="9806565at2"/>
<dbReference type="EC" id="1.5.5.1" evidence="12"/>
<dbReference type="Proteomes" id="UP000002724">
    <property type="component" value="Chromosome"/>
</dbReference>
<evidence type="ECO:0000256" key="6">
    <source>
        <dbReference type="ARBA" id="ARBA00022827"/>
    </source>
</evidence>
<dbReference type="InterPro" id="IPR036188">
    <property type="entry name" value="FAD/NAD-bd_sf"/>
</dbReference>
<reference evidence="14 15" key="1">
    <citation type="submission" date="2008-06" db="EMBL/GenBank/DDBJ databases">
        <title>Complete sequence of Pelodictyon phaeoclathratiforme BU-1.</title>
        <authorList>
            <consortium name="US DOE Joint Genome Institute"/>
            <person name="Lucas S."/>
            <person name="Copeland A."/>
            <person name="Lapidus A."/>
            <person name="Glavina del Rio T."/>
            <person name="Dalin E."/>
            <person name="Tice H."/>
            <person name="Bruce D."/>
            <person name="Goodwin L."/>
            <person name="Pitluck S."/>
            <person name="Schmutz J."/>
            <person name="Larimer F."/>
            <person name="Land M."/>
            <person name="Hauser L."/>
            <person name="Kyrpides N."/>
            <person name="Mikhailova N."/>
            <person name="Liu Z."/>
            <person name="Li T."/>
            <person name="Zhao F."/>
            <person name="Overmann J."/>
            <person name="Bryant D.A."/>
            <person name="Richardson P."/>
        </authorList>
    </citation>
    <scope>NUCLEOTIDE SEQUENCE [LARGE SCALE GENOMIC DNA]</scope>
    <source>
        <strain evidence="15">DSM 5477 / BU-1</strain>
    </source>
</reference>
<dbReference type="KEGG" id="pph:Ppha_2442"/>
<dbReference type="Gene3D" id="3.30.70.20">
    <property type="match status" value="1"/>
</dbReference>
<keyword evidence="8 12" id="KW-0560">Oxidoreductase</keyword>
<dbReference type="PANTHER" id="PTHR10617:SF107">
    <property type="entry name" value="ELECTRON TRANSFER FLAVOPROTEIN-UBIQUINONE OXIDOREDUCTASE, MITOCHONDRIAL"/>
    <property type="match status" value="1"/>
</dbReference>
<dbReference type="eggNOG" id="COG0644">
    <property type="taxonomic scope" value="Bacteria"/>
</dbReference>
<feature type="domain" description="4Fe-4S ferredoxin-type" evidence="13">
    <location>
        <begin position="517"/>
        <end position="546"/>
    </location>
</feature>
<evidence type="ECO:0000256" key="12">
    <source>
        <dbReference type="RuleBase" id="RU366068"/>
    </source>
</evidence>
<keyword evidence="9 12" id="KW-0408">Iron</keyword>
<dbReference type="Pfam" id="PF05187">
    <property type="entry name" value="Fer4_ETF_QO"/>
    <property type="match status" value="1"/>
</dbReference>
<proteinExistence type="predicted"/>
<dbReference type="AlphaFoldDB" id="B4SEV3"/>
<dbReference type="InterPro" id="IPR040156">
    <property type="entry name" value="ETF-QO"/>
</dbReference>
<comment type="function">
    <text evidence="2 12">Accepts electrons from ETF and reduces ubiquinone.</text>
</comment>
<dbReference type="RefSeq" id="WP_012509103.1">
    <property type="nucleotide sequence ID" value="NC_011060.1"/>
</dbReference>
<evidence type="ECO:0000256" key="10">
    <source>
        <dbReference type="ARBA" id="ARBA00023014"/>
    </source>
</evidence>
<dbReference type="Gene3D" id="3.30.9.90">
    <property type="match status" value="1"/>
</dbReference>
<dbReference type="EMBL" id="CP001110">
    <property type="protein sequence ID" value="ACF44629.1"/>
    <property type="molecule type" value="Genomic_DNA"/>
</dbReference>
<dbReference type="InterPro" id="IPR049398">
    <property type="entry name" value="ETF-QO/FixC_UQ-bd"/>
</dbReference>
<evidence type="ECO:0000256" key="7">
    <source>
        <dbReference type="ARBA" id="ARBA00022982"/>
    </source>
</evidence>
<keyword evidence="3 12" id="KW-0813">Transport</keyword>
<accession>B4SEV3</accession>
<comment type="cofactor">
    <cofactor evidence="12">
        <name>[4Fe-4S] cluster</name>
        <dbReference type="ChEBI" id="CHEBI:49883"/>
    </cofactor>
    <text evidence="12">Binds 1 [4Fe-4S] cluster.</text>
</comment>
<dbReference type="GO" id="GO:0046872">
    <property type="term" value="F:metal ion binding"/>
    <property type="evidence" value="ECO:0007669"/>
    <property type="project" value="UniProtKB-KW"/>
</dbReference>
<dbReference type="InterPro" id="IPR007859">
    <property type="entry name" value="ETF-QO/FixX_C"/>
</dbReference>
<comment type="cofactor">
    <cofactor evidence="1 12">
        <name>FAD</name>
        <dbReference type="ChEBI" id="CHEBI:57692"/>
    </cofactor>
</comment>
<evidence type="ECO:0000256" key="3">
    <source>
        <dbReference type="ARBA" id="ARBA00022448"/>
    </source>
</evidence>
<dbReference type="Pfam" id="PF21162">
    <property type="entry name" value="ETFQO_UQ-bd"/>
    <property type="match status" value="1"/>
</dbReference>
<evidence type="ECO:0000313" key="15">
    <source>
        <dbReference type="Proteomes" id="UP000002724"/>
    </source>
</evidence>
<organism evidence="14 15">
    <name type="scientific">Pelodictyon phaeoclathratiforme (strain DSM 5477 / BU-1)</name>
    <dbReference type="NCBI Taxonomy" id="324925"/>
    <lineage>
        <taxon>Bacteria</taxon>
        <taxon>Pseudomonadati</taxon>
        <taxon>Chlorobiota</taxon>
        <taxon>Chlorobiia</taxon>
        <taxon>Chlorobiales</taxon>
        <taxon>Chlorobiaceae</taxon>
        <taxon>Chlorobium/Pelodictyon group</taxon>
        <taxon>Pelodictyon</taxon>
    </lineage>
</organism>
<evidence type="ECO:0000259" key="13">
    <source>
        <dbReference type="PROSITE" id="PS51379"/>
    </source>
</evidence>
<dbReference type="GO" id="GO:0051539">
    <property type="term" value="F:4 iron, 4 sulfur cluster binding"/>
    <property type="evidence" value="ECO:0007669"/>
    <property type="project" value="UniProtKB-UniRule"/>
</dbReference>
<sequence length="557" mass="61231">MQQERESIEFDIVFVGAGPANLASAIQLQRLIRQHNRQSANPLEATIALIDKGRYPGAHLLSGALLDPKALEEFMPDYREQGCPIEATVSKESLWLLQSKRKFPVPFVPERFSNKGALLVSLSRLGAWMAEKAEEEEIQLFDNTAASAPFIENGRLAGIITDDKGLDKKSNQKPGYEPGLLLKSKVTVIGEGSDGSLFRQLSAHFPTGSLPQRYETGVKETWQIPEGRVIAGEVHHTFGFPFESDVYGGGWLYAFSPTLVSVGCISSVGPESPICDPHLNLQRFKLHPLMANILKFGTMVEAGARTISSGGLDAMPPLSGPGFLITGESAGMVNMQRHKGIHLAMKSGLLAAETLFEALLHNDFSTERLNHYEERFKSSWAYEELHAARNYRTAFDKGLYPGLLQAGLQLSFPGLNLKKNQTSLPGLEPIPVPGMKKRENANSAIPEFRADGIRTFSKERSLYHSGVMHEENQPCHLHIKPEDIAEICLKKCLVEFGNPCQHFCPAAVYEITTEPLPALRLNPSNCLHCKTCEVADPYAIITWTTPEGGGGPGYKLS</sequence>
<keyword evidence="11 12" id="KW-0830">Ubiquinone</keyword>
<keyword evidence="10 12" id="KW-0411">Iron-sulfur</keyword>
<keyword evidence="7 12" id="KW-0249">Electron transport</keyword>
<keyword evidence="15" id="KW-1185">Reference proteome</keyword>
<keyword evidence="6 12" id="KW-0274">FAD</keyword>
<evidence type="ECO:0000256" key="4">
    <source>
        <dbReference type="ARBA" id="ARBA00022630"/>
    </source>
</evidence>
<evidence type="ECO:0000256" key="1">
    <source>
        <dbReference type="ARBA" id="ARBA00001974"/>
    </source>
</evidence>
<keyword evidence="5 12" id="KW-0479">Metal-binding</keyword>
<evidence type="ECO:0000256" key="2">
    <source>
        <dbReference type="ARBA" id="ARBA00002819"/>
    </source>
</evidence>